<dbReference type="PROSITE" id="PS50042">
    <property type="entry name" value="CNMP_BINDING_3"/>
    <property type="match status" value="1"/>
</dbReference>
<dbReference type="PANTHER" id="PTHR24567:SF74">
    <property type="entry name" value="HTH-TYPE TRANSCRIPTIONAL REGULATOR ARCR"/>
    <property type="match status" value="1"/>
</dbReference>
<protein>
    <submittedName>
        <fullName evidence="6">Crp/Fnr family transcriptional regulator</fullName>
    </submittedName>
</protein>
<dbReference type="InterPro" id="IPR050397">
    <property type="entry name" value="Env_Response_Regulators"/>
</dbReference>
<dbReference type="InterPro" id="IPR012318">
    <property type="entry name" value="HTH_CRP"/>
</dbReference>
<dbReference type="PROSITE" id="PS00889">
    <property type="entry name" value="CNMP_BINDING_2"/>
    <property type="match status" value="1"/>
</dbReference>
<dbReference type="PROSITE" id="PS51063">
    <property type="entry name" value="HTH_CRP_2"/>
    <property type="match status" value="1"/>
</dbReference>
<keyword evidence="3" id="KW-0804">Transcription</keyword>
<evidence type="ECO:0000256" key="2">
    <source>
        <dbReference type="ARBA" id="ARBA00023125"/>
    </source>
</evidence>
<dbReference type="InterPro" id="IPR000595">
    <property type="entry name" value="cNMP-bd_dom"/>
</dbReference>
<proteinExistence type="predicted"/>
<reference evidence="7" key="1">
    <citation type="journal article" date="2019" name="Int. J. Syst. Evol. Microbiol.">
        <title>The Global Catalogue of Microorganisms (GCM) 10K type strain sequencing project: providing services to taxonomists for standard genome sequencing and annotation.</title>
        <authorList>
            <consortium name="The Broad Institute Genomics Platform"/>
            <consortium name="The Broad Institute Genome Sequencing Center for Infectious Disease"/>
            <person name="Wu L."/>
            <person name="Ma J."/>
        </authorList>
    </citation>
    <scope>NUCLEOTIDE SEQUENCE [LARGE SCALE GENOMIC DNA]</scope>
    <source>
        <strain evidence="7">KCTC 15012</strain>
    </source>
</reference>
<keyword evidence="7" id="KW-1185">Reference proteome</keyword>
<evidence type="ECO:0000259" key="5">
    <source>
        <dbReference type="PROSITE" id="PS51063"/>
    </source>
</evidence>
<evidence type="ECO:0000313" key="7">
    <source>
        <dbReference type="Proteomes" id="UP001597296"/>
    </source>
</evidence>
<sequence>MNDQPNRRREMLARTPLFSAVPPALLDELAARARVIRVAPREQLFSKGDPGDRLYLVVAGVIRISTLSPEGREVTYGLIKPGDLFGEIAVLDGGPRSADATAMEAGELLALERRDVIDFLHRHPAQAIHLLKVLCERVRCADALLEDVVFLSLPGRLAKHLLALAGTLGVRRSPDAAPTVRLSQQELADHIGISRESVNKVLSKWEQVGMVTLGRGQITLNRLADLEDLAQPGD</sequence>
<name>A0ABW5C503_9PROT</name>
<keyword evidence="2" id="KW-0238">DNA-binding</keyword>
<evidence type="ECO:0000256" key="1">
    <source>
        <dbReference type="ARBA" id="ARBA00023015"/>
    </source>
</evidence>
<dbReference type="InterPro" id="IPR018490">
    <property type="entry name" value="cNMP-bd_dom_sf"/>
</dbReference>
<keyword evidence="1" id="KW-0805">Transcription regulation</keyword>
<dbReference type="InterPro" id="IPR036388">
    <property type="entry name" value="WH-like_DNA-bd_sf"/>
</dbReference>
<organism evidence="6 7">
    <name type="scientific">Phaeospirillum tilakii</name>
    <dbReference type="NCBI Taxonomy" id="741673"/>
    <lineage>
        <taxon>Bacteria</taxon>
        <taxon>Pseudomonadati</taxon>
        <taxon>Pseudomonadota</taxon>
        <taxon>Alphaproteobacteria</taxon>
        <taxon>Rhodospirillales</taxon>
        <taxon>Rhodospirillaceae</taxon>
        <taxon>Phaeospirillum</taxon>
    </lineage>
</organism>
<dbReference type="RefSeq" id="WP_377313503.1">
    <property type="nucleotide sequence ID" value="NZ_JBHUIY010000001.1"/>
</dbReference>
<dbReference type="SMART" id="SM00419">
    <property type="entry name" value="HTH_CRP"/>
    <property type="match status" value="1"/>
</dbReference>
<dbReference type="Pfam" id="PF13545">
    <property type="entry name" value="HTH_Crp_2"/>
    <property type="match status" value="1"/>
</dbReference>
<accession>A0ABW5C503</accession>
<dbReference type="Pfam" id="PF00027">
    <property type="entry name" value="cNMP_binding"/>
    <property type="match status" value="1"/>
</dbReference>
<dbReference type="EMBL" id="JBHUIY010000001">
    <property type="protein sequence ID" value="MFD2232304.1"/>
    <property type="molecule type" value="Genomic_DNA"/>
</dbReference>
<dbReference type="SUPFAM" id="SSF46785">
    <property type="entry name" value="Winged helix' DNA-binding domain"/>
    <property type="match status" value="1"/>
</dbReference>
<dbReference type="PANTHER" id="PTHR24567">
    <property type="entry name" value="CRP FAMILY TRANSCRIPTIONAL REGULATORY PROTEIN"/>
    <property type="match status" value="1"/>
</dbReference>
<dbReference type="Gene3D" id="1.10.10.10">
    <property type="entry name" value="Winged helix-like DNA-binding domain superfamily/Winged helix DNA-binding domain"/>
    <property type="match status" value="1"/>
</dbReference>
<comment type="caution">
    <text evidence="6">The sequence shown here is derived from an EMBL/GenBank/DDBJ whole genome shotgun (WGS) entry which is preliminary data.</text>
</comment>
<evidence type="ECO:0000256" key="3">
    <source>
        <dbReference type="ARBA" id="ARBA00023163"/>
    </source>
</evidence>
<dbReference type="Gene3D" id="2.60.120.10">
    <property type="entry name" value="Jelly Rolls"/>
    <property type="match status" value="1"/>
</dbReference>
<dbReference type="SMART" id="SM00100">
    <property type="entry name" value="cNMP"/>
    <property type="match status" value="1"/>
</dbReference>
<gene>
    <name evidence="6" type="ORF">ACFSNB_00650</name>
</gene>
<dbReference type="SUPFAM" id="SSF51206">
    <property type="entry name" value="cAMP-binding domain-like"/>
    <property type="match status" value="1"/>
</dbReference>
<dbReference type="InterPro" id="IPR014710">
    <property type="entry name" value="RmlC-like_jellyroll"/>
</dbReference>
<feature type="domain" description="HTH crp-type" evidence="5">
    <location>
        <begin position="151"/>
        <end position="224"/>
    </location>
</feature>
<dbReference type="PRINTS" id="PR00034">
    <property type="entry name" value="HTHCRP"/>
</dbReference>
<evidence type="ECO:0000313" key="6">
    <source>
        <dbReference type="EMBL" id="MFD2232304.1"/>
    </source>
</evidence>
<evidence type="ECO:0000259" key="4">
    <source>
        <dbReference type="PROSITE" id="PS50042"/>
    </source>
</evidence>
<dbReference type="InterPro" id="IPR036390">
    <property type="entry name" value="WH_DNA-bd_sf"/>
</dbReference>
<dbReference type="CDD" id="cd00038">
    <property type="entry name" value="CAP_ED"/>
    <property type="match status" value="1"/>
</dbReference>
<dbReference type="InterPro" id="IPR018488">
    <property type="entry name" value="cNMP-bd_CS"/>
</dbReference>
<feature type="domain" description="Cyclic nucleotide-binding" evidence="4">
    <location>
        <begin position="17"/>
        <end position="120"/>
    </location>
</feature>
<dbReference type="Proteomes" id="UP001597296">
    <property type="component" value="Unassembled WGS sequence"/>
</dbReference>